<comment type="caution">
    <text evidence="1">The sequence shown here is derived from an EMBL/GenBank/DDBJ whole genome shotgun (WGS) entry which is preliminary data.</text>
</comment>
<dbReference type="SUPFAM" id="SSF52777">
    <property type="entry name" value="CoA-dependent acyltransferases"/>
    <property type="match status" value="1"/>
</dbReference>
<evidence type="ECO:0000313" key="2">
    <source>
        <dbReference type="Proteomes" id="UP001272242"/>
    </source>
</evidence>
<dbReference type="Gene3D" id="3.30.559.10">
    <property type="entry name" value="Chloramphenicol acetyltransferase-like domain"/>
    <property type="match status" value="1"/>
</dbReference>
<name>A0ABU5F823_9BACT</name>
<proteinExistence type="predicted"/>
<keyword evidence="2" id="KW-1185">Reference proteome</keyword>
<dbReference type="RefSeq" id="WP_261185271.1">
    <property type="nucleotide sequence ID" value="NZ_JAXBLV010000248.1"/>
</dbReference>
<dbReference type="Proteomes" id="UP001272242">
    <property type="component" value="Unassembled WGS sequence"/>
</dbReference>
<protein>
    <submittedName>
        <fullName evidence="1">2-oxo acid dehydrogenase subunit E2</fullName>
    </submittedName>
</protein>
<gene>
    <name evidence="1" type="ORF">R5W23_005364</name>
</gene>
<dbReference type="EMBL" id="JAXBLV010000248">
    <property type="protein sequence ID" value="MDY3563748.1"/>
    <property type="molecule type" value="Genomic_DNA"/>
</dbReference>
<evidence type="ECO:0000313" key="1">
    <source>
        <dbReference type="EMBL" id="MDY3563748.1"/>
    </source>
</evidence>
<accession>A0ABU5F823</accession>
<reference evidence="2" key="1">
    <citation type="journal article" date="2023" name="Mar. Drugs">
        <title>Gemmata algarum, a Novel Planctomycete Isolated from an Algal Mat, Displays Antimicrobial Activity.</title>
        <authorList>
            <person name="Kumar G."/>
            <person name="Kallscheuer N."/>
            <person name="Kashif M."/>
            <person name="Ahamad S."/>
            <person name="Jagadeeshwari U."/>
            <person name="Pannikurungottu S."/>
            <person name="Haufschild T."/>
            <person name="Kabuu M."/>
            <person name="Sasikala C."/>
            <person name="Jogler C."/>
            <person name="Ramana C."/>
        </authorList>
    </citation>
    <scope>NUCLEOTIDE SEQUENCE [LARGE SCALE GENOMIC DNA]</scope>
    <source>
        <strain evidence="2">JC673</strain>
    </source>
</reference>
<dbReference type="InterPro" id="IPR023213">
    <property type="entry name" value="CAT-like_dom_sf"/>
</dbReference>
<organism evidence="1 2">
    <name type="scientific">Gemmata algarum</name>
    <dbReference type="NCBI Taxonomy" id="2975278"/>
    <lineage>
        <taxon>Bacteria</taxon>
        <taxon>Pseudomonadati</taxon>
        <taxon>Planctomycetota</taxon>
        <taxon>Planctomycetia</taxon>
        <taxon>Gemmatales</taxon>
        <taxon>Gemmataceae</taxon>
        <taxon>Gemmata</taxon>
    </lineage>
</organism>
<sequence>MRGRRIGLSAPRRFLVDLLHLASRVPGVPVERRMHLGAVARARDEAAPRPGWPAVFLKAFARVAADVPELRRAYVCLPWPHLYEYPTSVASVAVEREYRGERAVFFGRVDGPAERPLVETDARVRVLREAPVEEVKCFRKLLRVARLPRPLRRCLLWLGLNLPRSRPAQFGTFGLSSYASLGAESLHPISPLTATLTYGVIQASGSVTVRVVYDHRALDGATAARVLARLEAELIGPICTELRALAAPQPAGV</sequence>